<evidence type="ECO:0000256" key="3">
    <source>
        <dbReference type="ARBA" id="ARBA00023054"/>
    </source>
</evidence>
<dbReference type="EMBL" id="HBEL01029033">
    <property type="protein sequence ID" value="CAD8417341.1"/>
    <property type="molecule type" value="Transcribed_RNA"/>
</dbReference>
<evidence type="ECO:0000313" key="5">
    <source>
        <dbReference type="EMBL" id="CAD8417341.1"/>
    </source>
</evidence>
<evidence type="ECO:0000256" key="4">
    <source>
        <dbReference type="SAM" id="Coils"/>
    </source>
</evidence>
<dbReference type="SUPFAM" id="SSF52540">
    <property type="entry name" value="P-loop containing nucleoside triphosphate hydrolases"/>
    <property type="match status" value="1"/>
</dbReference>
<evidence type="ECO:0000256" key="2">
    <source>
        <dbReference type="ARBA" id="ARBA00018687"/>
    </source>
</evidence>
<dbReference type="GO" id="GO:0000724">
    <property type="term" value="P:double-strand break repair via homologous recombination"/>
    <property type="evidence" value="ECO:0007669"/>
    <property type="project" value="TreeGrafter"/>
</dbReference>
<sequence>MLEAGGSSHDKLMTATYMLAGNKMTVDGLVACAQRMEERITEKESASKALEDVYNEISRAFVQARDNLRKLKNEADKIAPLKSADGTELPLKAELEALPESLDEVEIRLEEAVDKVESIQDNPEVLQAYEQRKLEIERTKKRLGGLEQEKNDKITELESILAPWEAALMNTVKKVNVLFSKYMKDLGCAGEIRLKTADDDNVNSEDGYGDFREWGVEILVKFREKSSLQVLSARVQSGGERSVSTIMYLMALQELMVAPFRCVDEINQGLDERNERLVFRRIVENSTKIPNNAHSLCDHSGQYFLITPKLLPNLTDMENEAVTLLFIFNGPYNFDHCSDWKVNDFLGKKRIRCDENEANKENNIVNEAAGQECKPHVRANKISRKKSS</sequence>
<comment type="similarity">
    <text evidence="1">Belongs to the SMC family. SMC5 subfamily.</text>
</comment>
<dbReference type="InterPro" id="IPR027417">
    <property type="entry name" value="P-loop_NTPase"/>
</dbReference>
<protein>
    <recommendedName>
        <fullName evidence="2">Structural maintenance of chromosomes protein 5</fullName>
    </recommendedName>
</protein>
<feature type="coiled-coil region" evidence="4">
    <location>
        <begin position="102"/>
        <end position="156"/>
    </location>
</feature>
<dbReference type="GO" id="GO:0003697">
    <property type="term" value="F:single-stranded DNA binding"/>
    <property type="evidence" value="ECO:0007669"/>
    <property type="project" value="TreeGrafter"/>
</dbReference>
<proteinExistence type="inferred from homology"/>
<dbReference type="GO" id="GO:0030915">
    <property type="term" value="C:Smc5-Smc6 complex"/>
    <property type="evidence" value="ECO:0007669"/>
    <property type="project" value="TreeGrafter"/>
</dbReference>
<accession>A0A7S0CAC6</accession>
<dbReference type="PANTHER" id="PTHR45916">
    <property type="entry name" value="STRUCTURAL MAINTENANCE OF CHROMOSOMES PROTEIN 5"/>
    <property type="match status" value="1"/>
</dbReference>
<feature type="coiled-coil region" evidence="4">
    <location>
        <begin position="33"/>
        <end position="74"/>
    </location>
</feature>
<keyword evidence="3 4" id="KW-0175">Coiled coil</keyword>
<evidence type="ECO:0000256" key="1">
    <source>
        <dbReference type="ARBA" id="ARBA00010171"/>
    </source>
</evidence>
<dbReference type="GO" id="GO:0005634">
    <property type="term" value="C:nucleus"/>
    <property type="evidence" value="ECO:0007669"/>
    <property type="project" value="TreeGrafter"/>
</dbReference>
<reference evidence="5" key="1">
    <citation type="submission" date="2021-01" db="EMBL/GenBank/DDBJ databases">
        <authorList>
            <person name="Corre E."/>
            <person name="Pelletier E."/>
            <person name="Niang G."/>
            <person name="Scheremetjew M."/>
            <person name="Finn R."/>
            <person name="Kale V."/>
            <person name="Holt S."/>
            <person name="Cochrane G."/>
            <person name="Meng A."/>
            <person name="Brown T."/>
            <person name="Cohen L."/>
        </authorList>
    </citation>
    <scope>NUCLEOTIDE SEQUENCE</scope>
    <source>
        <strain evidence="5">CCAP1064/1</strain>
    </source>
</reference>
<name>A0A7S0CAC6_9STRA</name>
<organism evidence="5">
    <name type="scientific">Proboscia inermis</name>
    <dbReference type="NCBI Taxonomy" id="420281"/>
    <lineage>
        <taxon>Eukaryota</taxon>
        <taxon>Sar</taxon>
        <taxon>Stramenopiles</taxon>
        <taxon>Ochrophyta</taxon>
        <taxon>Bacillariophyta</taxon>
        <taxon>Coscinodiscophyceae</taxon>
        <taxon>Rhizosoleniophycidae</taxon>
        <taxon>Rhizosoleniales</taxon>
        <taxon>Rhizosoleniaceae</taxon>
        <taxon>Proboscia</taxon>
    </lineage>
</organism>
<dbReference type="Gene3D" id="3.40.50.300">
    <property type="entry name" value="P-loop containing nucleotide triphosphate hydrolases"/>
    <property type="match status" value="1"/>
</dbReference>
<gene>
    <name evidence="5" type="ORF">PINE0816_LOCUS13476</name>
</gene>
<dbReference type="PANTHER" id="PTHR45916:SF1">
    <property type="entry name" value="STRUCTURAL MAINTENANCE OF CHROMOSOMES PROTEIN 5"/>
    <property type="match status" value="1"/>
</dbReference>
<dbReference type="AlphaFoldDB" id="A0A7S0CAC6"/>